<gene>
    <name evidence="1" type="ORF">SDC9_208439</name>
</gene>
<organism evidence="1">
    <name type="scientific">bioreactor metagenome</name>
    <dbReference type="NCBI Taxonomy" id="1076179"/>
    <lineage>
        <taxon>unclassified sequences</taxon>
        <taxon>metagenomes</taxon>
        <taxon>ecological metagenomes</taxon>
    </lineage>
</organism>
<proteinExistence type="predicted"/>
<reference evidence="1" key="1">
    <citation type="submission" date="2019-08" db="EMBL/GenBank/DDBJ databases">
        <authorList>
            <person name="Kucharzyk K."/>
            <person name="Murdoch R.W."/>
            <person name="Higgins S."/>
            <person name="Loffler F."/>
        </authorList>
    </citation>
    <scope>NUCLEOTIDE SEQUENCE</scope>
</reference>
<name>A0A645JAM9_9ZZZZ</name>
<protein>
    <submittedName>
        <fullName evidence="1">Uncharacterized protein</fullName>
    </submittedName>
</protein>
<dbReference type="AlphaFoldDB" id="A0A645JAM9"/>
<sequence>MYEGRNHNETFRQTYGGPCRGGADGTFRRGGGALCGTDARLDLRHRVRVAGVRAGHGGRFALADGIRQNCRGYARGACVKDRQTQ</sequence>
<accession>A0A645JAM9</accession>
<comment type="caution">
    <text evidence="1">The sequence shown here is derived from an EMBL/GenBank/DDBJ whole genome shotgun (WGS) entry which is preliminary data.</text>
</comment>
<dbReference type="EMBL" id="VSSQ01136332">
    <property type="protein sequence ID" value="MPN60708.1"/>
    <property type="molecule type" value="Genomic_DNA"/>
</dbReference>
<evidence type="ECO:0000313" key="1">
    <source>
        <dbReference type="EMBL" id="MPN60708.1"/>
    </source>
</evidence>